<evidence type="ECO:0000313" key="2">
    <source>
        <dbReference type="Proteomes" id="UP000798662"/>
    </source>
</evidence>
<dbReference type="EMBL" id="CM020620">
    <property type="protein sequence ID" value="KAK1867439.1"/>
    <property type="molecule type" value="Genomic_DNA"/>
</dbReference>
<dbReference type="Proteomes" id="UP000798662">
    <property type="component" value="Chromosome 3"/>
</dbReference>
<comment type="caution">
    <text evidence="1">The sequence shown here is derived from an EMBL/GenBank/DDBJ whole genome shotgun (WGS) entry which is preliminary data.</text>
</comment>
<reference evidence="1" key="1">
    <citation type="submission" date="2019-11" db="EMBL/GenBank/DDBJ databases">
        <title>Nori genome reveals adaptations in red seaweeds to the harsh intertidal environment.</title>
        <authorList>
            <person name="Wang D."/>
            <person name="Mao Y."/>
        </authorList>
    </citation>
    <scope>NUCLEOTIDE SEQUENCE</scope>
    <source>
        <tissue evidence="1">Gametophyte</tissue>
    </source>
</reference>
<name>A0ACC3CAX3_PYRYE</name>
<protein>
    <submittedName>
        <fullName evidence="1">Uncharacterized protein</fullName>
    </submittedName>
</protein>
<gene>
    <name evidence="1" type="ORF">I4F81_009946</name>
</gene>
<sequence length="176" mass="19908">MYVVLLLPWRSLADGLAIRQDNGAVRRTVGVESDHWRLLRELLTSAFSAPRGHRHVKPFVGLILLFTVLDGRVWVRLYQITDADNVEGKEDATVGSGVVEISTLLVLNPVRVFRGSMFGKTAWEDPAYVRPNEIRRAERLHASGGYKHRVITKADKGKRVAASRRKPQPLENIYRV</sequence>
<organism evidence="1 2">
    <name type="scientific">Pyropia yezoensis</name>
    <name type="common">Susabi-nori</name>
    <name type="synonym">Porphyra yezoensis</name>
    <dbReference type="NCBI Taxonomy" id="2788"/>
    <lineage>
        <taxon>Eukaryota</taxon>
        <taxon>Rhodophyta</taxon>
        <taxon>Bangiophyceae</taxon>
        <taxon>Bangiales</taxon>
        <taxon>Bangiaceae</taxon>
        <taxon>Pyropia</taxon>
    </lineage>
</organism>
<keyword evidence="2" id="KW-1185">Reference proteome</keyword>
<proteinExistence type="predicted"/>
<accession>A0ACC3CAX3</accession>
<evidence type="ECO:0000313" key="1">
    <source>
        <dbReference type="EMBL" id="KAK1867439.1"/>
    </source>
</evidence>